<keyword evidence="11" id="KW-1185">Reference proteome</keyword>
<dbReference type="Pfam" id="PF00005">
    <property type="entry name" value="ABC_tran"/>
    <property type="match status" value="1"/>
</dbReference>
<feature type="domain" description="ABC transporter" evidence="9">
    <location>
        <begin position="6"/>
        <end position="240"/>
    </location>
</feature>
<name>A0A1H9Z8V1_9FIRM</name>
<dbReference type="RefSeq" id="WP_092476114.1">
    <property type="nucleotide sequence ID" value="NZ_FOHN01000003.1"/>
</dbReference>
<comment type="similarity">
    <text evidence="2">Belongs to the ABC transporter superfamily.</text>
</comment>
<keyword evidence="5" id="KW-0547">Nucleotide-binding</keyword>
<evidence type="ECO:0000256" key="7">
    <source>
        <dbReference type="ARBA" id="ARBA00022967"/>
    </source>
</evidence>
<dbReference type="InterPro" id="IPR027417">
    <property type="entry name" value="P-loop_NTPase"/>
</dbReference>
<evidence type="ECO:0000259" key="9">
    <source>
        <dbReference type="PROSITE" id="PS50893"/>
    </source>
</evidence>
<dbReference type="EMBL" id="FOHN01000003">
    <property type="protein sequence ID" value="SES77977.1"/>
    <property type="molecule type" value="Genomic_DNA"/>
</dbReference>
<dbReference type="InterPro" id="IPR015856">
    <property type="entry name" value="ABC_transpr_CbiO/EcfA_su"/>
</dbReference>
<dbReference type="PANTHER" id="PTHR43553">
    <property type="entry name" value="HEAVY METAL TRANSPORTER"/>
    <property type="match status" value="1"/>
</dbReference>
<reference evidence="10 11" key="1">
    <citation type="submission" date="2016-10" db="EMBL/GenBank/DDBJ databases">
        <authorList>
            <person name="de Groot N.N."/>
        </authorList>
    </citation>
    <scope>NUCLEOTIDE SEQUENCE [LARGE SCALE GENOMIC DNA]</scope>
    <source>
        <strain evidence="10 11">DSM 1801</strain>
    </source>
</reference>
<dbReference type="GO" id="GO:0005524">
    <property type="term" value="F:ATP binding"/>
    <property type="evidence" value="ECO:0007669"/>
    <property type="project" value="UniProtKB-KW"/>
</dbReference>
<dbReference type="OrthoDB" id="9784332at2"/>
<dbReference type="FunFam" id="3.40.50.300:FF:000224">
    <property type="entry name" value="Energy-coupling factor transporter ATP-binding protein EcfA"/>
    <property type="match status" value="1"/>
</dbReference>
<dbReference type="InterPro" id="IPR050095">
    <property type="entry name" value="ECF_ABC_transporter_ATP-bd"/>
</dbReference>
<gene>
    <name evidence="10" type="ORF">SAMN04487772_10363</name>
</gene>
<keyword evidence="8" id="KW-0472">Membrane</keyword>
<dbReference type="STRING" id="29364.SAMN04487772_10363"/>
<dbReference type="SMART" id="SM00382">
    <property type="entry name" value="AAA"/>
    <property type="match status" value="1"/>
</dbReference>
<dbReference type="Gene3D" id="3.40.50.300">
    <property type="entry name" value="P-loop containing nucleotide triphosphate hydrolases"/>
    <property type="match status" value="1"/>
</dbReference>
<evidence type="ECO:0000256" key="6">
    <source>
        <dbReference type="ARBA" id="ARBA00022840"/>
    </source>
</evidence>
<sequence length="274" mass="30755">MKKNILELKNVSFSYEDGKKALDGVSVSIYAGEKIAVLGANGAGKSTFFLHLNGVRTGDSGEIYLAGEKICNKKQRKKLQENVGIVFQDTDSQIIASTVKSEIAFGPMNMNLTREQVETYTMDAIRQMELEDYVDRPPHYLSGGEKKRVGIADILAMKPKIVVFDEPTASLDPVSAQMLEETLEQLEREGKTILLSTHDVDFAYRFAERVLVFCNGKMIADDSPEAIFMEEDLLKATNLKKPVIMEVYELLKKKKLLKKSGLPKNLEELERLLQ</sequence>
<dbReference type="PROSITE" id="PS50893">
    <property type="entry name" value="ABC_TRANSPORTER_2"/>
    <property type="match status" value="1"/>
</dbReference>
<protein>
    <submittedName>
        <fullName evidence="10">Cobalt/nickel transport system ATP-binding protein</fullName>
    </submittedName>
</protein>
<dbReference type="Proteomes" id="UP000199800">
    <property type="component" value="Unassembled WGS sequence"/>
</dbReference>
<keyword evidence="3" id="KW-0813">Transport</keyword>
<evidence type="ECO:0000256" key="8">
    <source>
        <dbReference type="ARBA" id="ARBA00023136"/>
    </source>
</evidence>
<evidence type="ECO:0000313" key="11">
    <source>
        <dbReference type="Proteomes" id="UP000199800"/>
    </source>
</evidence>
<dbReference type="GO" id="GO:0042626">
    <property type="term" value="F:ATPase-coupled transmembrane transporter activity"/>
    <property type="evidence" value="ECO:0007669"/>
    <property type="project" value="TreeGrafter"/>
</dbReference>
<dbReference type="InterPro" id="IPR003439">
    <property type="entry name" value="ABC_transporter-like_ATP-bd"/>
</dbReference>
<keyword evidence="4" id="KW-1003">Cell membrane</keyword>
<dbReference type="InterPro" id="IPR017871">
    <property type="entry name" value="ABC_transporter-like_CS"/>
</dbReference>
<proteinExistence type="inferred from homology"/>
<evidence type="ECO:0000256" key="3">
    <source>
        <dbReference type="ARBA" id="ARBA00022448"/>
    </source>
</evidence>
<evidence type="ECO:0000256" key="2">
    <source>
        <dbReference type="ARBA" id="ARBA00005417"/>
    </source>
</evidence>
<evidence type="ECO:0000256" key="5">
    <source>
        <dbReference type="ARBA" id="ARBA00022741"/>
    </source>
</evidence>
<dbReference type="GO" id="GO:0043190">
    <property type="term" value="C:ATP-binding cassette (ABC) transporter complex"/>
    <property type="evidence" value="ECO:0007669"/>
    <property type="project" value="TreeGrafter"/>
</dbReference>
<evidence type="ECO:0000256" key="4">
    <source>
        <dbReference type="ARBA" id="ARBA00022475"/>
    </source>
</evidence>
<dbReference type="SUPFAM" id="SSF52540">
    <property type="entry name" value="P-loop containing nucleoside triphosphate hydrolases"/>
    <property type="match status" value="1"/>
</dbReference>
<evidence type="ECO:0000313" key="10">
    <source>
        <dbReference type="EMBL" id="SES77977.1"/>
    </source>
</evidence>
<organism evidence="10 11">
    <name type="scientific">[Clostridium] polysaccharolyticum</name>
    <dbReference type="NCBI Taxonomy" id="29364"/>
    <lineage>
        <taxon>Bacteria</taxon>
        <taxon>Bacillati</taxon>
        <taxon>Bacillota</taxon>
        <taxon>Clostridia</taxon>
        <taxon>Lachnospirales</taxon>
        <taxon>Lachnospiraceae</taxon>
    </lineage>
</organism>
<dbReference type="InterPro" id="IPR003593">
    <property type="entry name" value="AAA+_ATPase"/>
</dbReference>
<comment type="subcellular location">
    <subcellularLocation>
        <location evidence="1">Cell membrane</location>
        <topology evidence="1">Peripheral membrane protein</topology>
    </subcellularLocation>
</comment>
<keyword evidence="7" id="KW-1278">Translocase</keyword>
<dbReference type="PROSITE" id="PS00211">
    <property type="entry name" value="ABC_TRANSPORTER_1"/>
    <property type="match status" value="1"/>
</dbReference>
<accession>A0A1H9Z8V1</accession>
<evidence type="ECO:0000256" key="1">
    <source>
        <dbReference type="ARBA" id="ARBA00004202"/>
    </source>
</evidence>
<dbReference type="AlphaFoldDB" id="A0A1H9Z8V1"/>
<keyword evidence="6 10" id="KW-0067">ATP-binding</keyword>
<dbReference type="PANTHER" id="PTHR43553:SF24">
    <property type="entry name" value="ENERGY-COUPLING FACTOR TRANSPORTER ATP-BINDING PROTEIN ECFA1"/>
    <property type="match status" value="1"/>
</dbReference>
<dbReference type="CDD" id="cd03225">
    <property type="entry name" value="ABC_cobalt_CbiO_domain1"/>
    <property type="match status" value="1"/>
</dbReference>
<dbReference type="GO" id="GO:0016887">
    <property type="term" value="F:ATP hydrolysis activity"/>
    <property type="evidence" value="ECO:0007669"/>
    <property type="project" value="InterPro"/>
</dbReference>